<feature type="transmembrane region" description="Helical" evidence="8">
    <location>
        <begin position="348"/>
        <end position="368"/>
    </location>
</feature>
<feature type="transmembrane region" description="Helical" evidence="8">
    <location>
        <begin position="289"/>
        <end position="309"/>
    </location>
</feature>
<evidence type="ECO:0000256" key="7">
    <source>
        <dbReference type="SAM" id="MobiDB-lite"/>
    </source>
</evidence>
<feature type="region of interest" description="Disordered" evidence="7">
    <location>
        <begin position="377"/>
        <end position="416"/>
    </location>
</feature>
<dbReference type="InterPro" id="IPR013936">
    <property type="entry name" value="CRT-like"/>
</dbReference>
<comment type="subcellular location">
    <subcellularLocation>
        <location evidence="1">Membrane</location>
        <topology evidence="1">Multi-pass membrane protein</topology>
    </subcellularLocation>
</comment>
<evidence type="ECO:0000256" key="1">
    <source>
        <dbReference type="ARBA" id="ARBA00004141"/>
    </source>
</evidence>
<feature type="compositionally biased region" description="Polar residues" evidence="7">
    <location>
        <begin position="395"/>
        <end position="416"/>
    </location>
</feature>
<comment type="caution">
    <text evidence="9">The sequence shown here is derived from an EMBL/GenBank/DDBJ whole genome shotgun (WGS) entry which is preliminary data.</text>
</comment>
<feature type="transmembrane region" description="Helical" evidence="8">
    <location>
        <begin position="157"/>
        <end position="175"/>
    </location>
</feature>
<dbReference type="Pfam" id="PF08627">
    <property type="entry name" value="CRT-like"/>
    <property type="match status" value="1"/>
</dbReference>
<keyword evidence="3" id="KW-0813">Transport</keyword>
<keyword evidence="6 8" id="KW-0472">Membrane</keyword>
<organism evidence="9 10">
    <name type="scientific">Dimorphilus gyrociliatus</name>
    <dbReference type="NCBI Taxonomy" id="2664684"/>
    <lineage>
        <taxon>Eukaryota</taxon>
        <taxon>Metazoa</taxon>
        <taxon>Spiralia</taxon>
        <taxon>Lophotrochozoa</taxon>
        <taxon>Annelida</taxon>
        <taxon>Polychaeta</taxon>
        <taxon>Polychaeta incertae sedis</taxon>
        <taxon>Dinophilidae</taxon>
        <taxon>Dimorphilus</taxon>
    </lineage>
</organism>
<feature type="transmembrane region" description="Helical" evidence="8">
    <location>
        <begin position="195"/>
        <end position="215"/>
    </location>
</feature>
<feature type="transmembrane region" description="Helical" evidence="8">
    <location>
        <begin position="5"/>
        <end position="25"/>
    </location>
</feature>
<dbReference type="GO" id="GO:0016020">
    <property type="term" value="C:membrane"/>
    <property type="evidence" value="ECO:0007669"/>
    <property type="project" value="UniProtKB-SubCell"/>
</dbReference>
<dbReference type="Proteomes" id="UP000549394">
    <property type="component" value="Unassembled WGS sequence"/>
</dbReference>
<dbReference type="AlphaFoldDB" id="A0A7I8VXK1"/>
<keyword evidence="4 8" id="KW-0812">Transmembrane</keyword>
<evidence type="ECO:0000256" key="6">
    <source>
        <dbReference type="ARBA" id="ARBA00023136"/>
    </source>
</evidence>
<evidence type="ECO:0000256" key="8">
    <source>
        <dbReference type="SAM" id="Phobius"/>
    </source>
</evidence>
<name>A0A7I8VXK1_9ANNE</name>
<proteinExistence type="inferred from homology"/>
<evidence type="ECO:0000256" key="5">
    <source>
        <dbReference type="ARBA" id="ARBA00022989"/>
    </source>
</evidence>
<sequence>MDKKLLISLIFGILAVIARVAFFVLTPPFLDFFKTNSSISNSTNSSHPGTDTRSISVLFLMIGQWAMCLVFAAICVAIQYCFDRQTVVDSHKNYSKIRFLFIGSAQGISTVLVIYAASGSRTAPYLQAILGNFTIPIQFTIRFLILRLRPTCRKLSCAIVVVFAELICLIPTIFPQLENSTAHQDEGGATGAGRILWPICFVSSQIPFAIANSIMESSVKSNTAGRHVSSMFFLFWFSLACLSVILLTFWFDIIPGFGTSDSIKILGERLNFNFKCILGLDGCKTQVALLGWFSFVANTVGSTSFVFLLRYSEGANFIMILLCLRTPLAFIFWTLFEEPPLRWAPHTSLSTWLSIGTIVVMLPAIYIYNTGPPEIYSPSRKRDQDAEPLLDDSLSADQKNLVNDSPATQNETDVIT</sequence>
<keyword evidence="10" id="KW-1185">Reference proteome</keyword>
<feature type="transmembrane region" description="Helical" evidence="8">
    <location>
        <begin position="316"/>
        <end position="336"/>
    </location>
</feature>
<dbReference type="OrthoDB" id="6335830at2759"/>
<evidence type="ECO:0000256" key="2">
    <source>
        <dbReference type="ARBA" id="ARBA00006690"/>
    </source>
</evidence>
<protein>
    <submittedName>
        <fullName evidence="9">DgyrCDS8836</fullName>
    </submittedName>
</protein>
<dbReference type="EMBL" id="CAJFCJ010000012">
    <property type="protein sequence ID" value="CAD5120267.1"/>
    <property type="molecule type" value="Genomic_DNA"/>
</dbReference>
<evidence type="ECO:0000313" key="10">
    <source>
        <dbReference type="Proteomes" id="UP000549394"/>
    </source>
</evidence>
<feature type="transmembrane region" description="Helical" evidence="8">
    <location>
        <begin position="124"/>
        <end position="145"/>
    </location>
</feature>
<evidence type="ECO:0000256" key="4">
    <source>
        <dbReference type="ARBA" id="ARBA00022692"/>
    </source>
</evidence>
<gene>
    <name evidence="9" type="ORF">DGYR_LOCUS8382</name>
</gene>
<dbReference type="PANTHER" id="PTHR31326:SF1">
    <property type="entry name" value="PROTEIN CLT2, CHLOROPLASTIC"/>
    <property type="match status" value="1"/>
</dbReference>
<keyword evidence="5 8" id="KW-1133">Transmembrane helix</keyword>
<comment type="similarity">
    <text evidence="2">Belongs to the CRT-like transporter family.</text>
</comment>
<dbReference type="PANTHER" id="PTHR31326">
    <property type="entry name" value="PROTEIN CLT2, CHLOROPLASTIC"/>
    <property type="match status" value="1"/>
</dbReference>
<evidence type="ECO:0000313" key="9">
    <source>
        <dbReference type="EMBL" id="CAD5120267.1"/>
    </source>
</evidence>
<feature type="transmembrane region" description="Helical" evidence="8">
    <location>
        <begin position="227"/>
        <end position="251"/>
    </location>
</feature>
<reference evidence="9 10" key="1">
    <citation type="submission" date="2020-08" db="EMBL/GenBank/DDBJ databases">
        <authorList>
            <person name="Hejnol A."/>
        </authorList>
    </citation>
    <scope>NUCLEOTIDE SEQUENCE [LARGE SCALE GENOMIC DNA]</scope>
</reference>
<feature type="transmembrane region" description="Helical" evidence="8">
    <location>
        <begin position="55"/>
        <end position="78"/>
    </location>
</feature>
<accession>A0A7I8VXK1</accession>
<evidence type="ECO:0000256" key="3">
    <source>
        <dbReference type="ARBA" id="ARBA00022448"/>
    </source>
</evidence>
<feature type="transmembrane region" description="Helical" evidence="8">
    <location>
        <begin position="99"/>
        <end position="118"/>
    </location>
</feature>